<dbReference type="RefSeq" id="WP_313887294.1">
    <property type="nucleotide sequence ID" value="NZ_JAMPKX010000008.1"/>
</dbReference>
<evidence type="ECO:0000256" key="5">
    <source>
        <dbReference type="ARBA" id="ARBA00030918"/>
    </source>
</evidence>
<dbReference type="Gene3D" id="2.40.240.50">
    <property type="entry name" value="Barwin-like endoglucanases"/>
    <property type="match status" value="1"/>
</dbReference>
<dbReference type="SUPFAM" id="SSF50685">
    <property type="entry name" value="Barwin-like endoglucanases"/>
    <property type="match status" value="1"/>
</dbReference>
<evidence type="ECO:0000313" key="7">
    <source>
        <dbReference type="EMBL" id="MEP0948631.1"/>
    </source>
</evidence>
<keyword evidence="3" id="KW-0456">Lyase</keyword>
<evidence type="ECO:0000256" key="3">
    <source>
        <dbReference type="ARBA" id="ARBA00023239"/>
    </source>
</evidence>
<dbReference type="Proteomes" id="UP001482513">
    <property type="component" value="Unassembled WGS sequence"/>
</dbReference>
<evidence type="ECO:0000313" key="8">
    <source>
        <dbReference type="Proteomes" id="UP001482513"/>
    </source>
</evidence>
<dbReference type="CDD" id="cd14668">
    <property type="entry name" value="mlta_B"/>
    <property type="match status" value="1"/>
</dbReference>
<dbReference type="Gene3D" id="2.40.40.10">
    <property type="entry name" value="RlpA-like domain"/>
    <property type="match status" value="1"/>
</dbReference>
<dbReference type="EC" id="4.2.2.n1" evidence="2"/>
<gene>
    <name evidence="7" type="ORF">NC992_17235</name>
</gene>
<evidence type="ECO:0000256" key="2">
    <source>
        <dbReference type="ARBA" id="ARBA00012587"/>
    </source>
</evidence>
<evidence type="ECO:0000256" key="4">
    <source>
        <dbReference type="ARBA" id="ARBA00023316"/>
    </source>
</evidence>
<dbReference type="InterPro" id="IPR036908">
    <property type="entry name" value="RlpA-like_sf"/>
</dbReference>
<dbReference type="PANTHER" id="PTHR30124">
    <property type="entry name" value="MEMBRANE-BOUND LYTIC MUREIN TRANSGLYCOSYLASE A"/>
    <property type="match status" value="1"/>
</dbReference>
<sequence length="396" mass="42843">MATVACLVGQSGGLFALAAERGEAQDLFVSDLPADAQPSAAPPLTPLMGDRESRLWADLVLPADRQALIQAINHSFTYLATPKAAADYQAYPVPGITRDRVWRSLQRLRQLVATSPSNQAFQIALRRQFVVYESVGADGRGTVAYTGYFEPQYRASAVPTAEYRYPLYRRPPTLDTWPQPHPTRLELEGVDGLAGGQGALAGLELVWLANRLEAFLVQVQGSAKLQLTDGQVMSVGYAGRTEYPYTSIGRALVDDGKIDPNDLSLPNLLAYFEAHPEDLNHYLPQNERFIFFREGSDGPPSGSLSVPVTAGYSIATDKSLMPPGAIAAIQLSLPQQTPQGDWVSQPTTRLVLDQDTGGAIQGPGRVDLYVGSGSQAGELAGRINTSGRLYYLLLRP</sequence>
<name>A0ABV0K7W8_9CYAN</name>
<evidence type="ECO:0000259" key="6">
    <source>
        <dbReference type="SMART" id="SM00925"/>
    </source>
</evidence>
<dbReference type="InterPro" id="IPR026044">
    <property type="entry name" value="MltA"/>
</dbReference>
<dbReference type="PANTHER" id="PTHR30124:SF0">
    <property type="entry name" value="MEMBRANE-BOUND LYTIC MUREIN TRANSGLYCOSYLASE A"/>
    <property type="match status" value="1"/>
</dbReference>
<dbReference type="EMBL" id="JAMPKX010000008">
    <property type="protein sequence ID" value="MEP0948631.1"/>
    <property type="molecule type" value="Genomic_DNA"/>
</dbReference>
<dbReference type="SMART" id="SM00925">
    <property type="entry name" value="MltA"/>
    <property type="match status" value="1"/>
</dbReference>
<accession>A0ABV0K7W8</accession>
<dbReference type="Pfam" id="PF03562">
    <property type="entry name" value="MltA"/>
    <property type="match status" value="1"/>
</dbReference>
<dbReference type="InterPro" id="IPR005300">
    <property type="entry name" value="MltA_B"/>
</dbReference>
<proteinExistence type="predicted"/>
<dbReference type="InterPro" id="IPR010611">
    <property type="entry name" value="3D_dom"/>
</dbReference>
<comment type="caution">
    <text evidence="7">The sequence shown here is derived from an EMBL/GenBank/DDBJ whole genome shotgun (WGS) entry which is preliminary data.</text>
</comment>
<keyword evidence="8" id="KW-1185">Reference proteome</keyword>
<organism evidence="7 8">
    <name type="scientific">Leptolyngbya subtilissima DQ-A4</name>
    <dbReference type="NCBI Taxonomy" id="2933933"/>
    <lineage>
        <taxon>Bacteria</taxon>
        <taxon>Bacillati</taxon>
        <taxon>Cyanobacteriota</taxon>
        <taxon>Cyanophyceae</taxon>
        <taxon>Leptolyngbyales</taxon>
        <taxon>Leptolyngbyaceae</taxon>
        <taxon>Leptolyngbya group</taxon>
        <taxon>Leptolyngbya</taxon>
    </lineage>
</organism>
<dbReference type="Pfam" id="PF06725">
    <property type="entry name" value="3D"/>
    <property type="match status" value="1"/>
</dbReference>
<protein>
    <recommendedName>
        <fullName evidence="2">peptidoglycan lytic exotransglycosylase</fullName>
        <ecNumber evidence="2">4.2.2.n1</ecNumber>
    </recommendedName>
    <alternativeName>
        <fullName evidence="5">Murein hydrolase A</fullName>
    </alternativeName>
</protein>
<feature type="domain" description="Lytic transglycosylase MltA" evidence="6">
    <location>
        <begin position="152"/>
        <end position="293"/>
    </location>
</feature>
<comment type="catalytic activity">
    <reaction evidence="1">
        <text>Exolytic cleavage of the (1-&gt;4)-beta-glycosidic linkage between N-acetylmuramic acid (MurNAc) and N-acetylglucosamine (GlcNAc) residues in peptidoglycan, from either the reducing or the non-reducing ends of the peptidoglycan chains, with concomitant formation of a 1,6-anhydrobond in the MurNAc residue.</text>
        <dbReference type="EC" id="4.2.2.n1"/>
    </reaction>
</comment>
<dbReference type="CDD" id="cd14485">
    <property type="entry name" value="mltA_like_LT_A"/>
    <property type="match status" value="1"/>
</dbReference>
<evidence type="ECO:0000256" key="1">
    <source>
        <dbReference type="ARBA" id="ARBA00001420"/>
    </source>
</evidence>
<keyword evidence="4" id="KW-0961">Cell wall biogenesis/degradation</keyword>
<dbReference type="PIRSF" id="PIRSF019422">
    <property type="entry name" value="MltA"/>
    <property type="match status" value="1"/>
</dbReference>
<reference evidence="7 8" key="1">
    <citation type="submission" date="2022-04" db="EMBL/GenBank/DDBJ databases">
        <title>Positive selection, recombination, and allopatry shape intraspecific diversity of widespread and dominant cyanobacteria.</title>
        <authorList>
            <person name="Wei J."/>
            <person name="Shu W."/>
            <person name="Hu C."/>
        </authorList>
    </citation>
    <scope>NUCLEOTIDE SEQUENCE [LARGE SCALE GENOMIC DNA]</scope>
    <source>
        <strain evidence="7 8">DQ-A4</strain>
    </source>
</reference>